<evidence type="ECO:0000256" key="1">
    <source>
        <dbReference type="SAM" id="MobiDB-lite"/>
    </source>
</evidence>
<comment type="caution">
    <text evidence="4">The sequence shown here is derived from an EMBL/GenBank/DDBJ whole genome shotgun (WGS) entry which is preliminary data.</text>
</comment>
<dbReference type="Gene3D" id="3.40.710.10">
    <property type="entry name" value="DD-peptidase/beta-lactamase superfamily"/>
    <property type="match status" value="1"/>
</dbReference>
<feature type="region of interest" description="Disordered" evidence="1">
    <location>
        <begin position="161"/>
        <end position="195"/>
    </location>
</feature>
<feature type="transmembrane region" description="Helical" evidence="2">
    <location>
        <begin position="443"/>
        <end position="459"/>
    </location>
</feature>
<proteinExistence type="predicted"/>
<dbReference type="Proteomes" id="UP001321018">
    <property type="component" value="Unassembled WGS sequence"/>
</dbReference>
<organism evidence="4 5">
    <name type="scientific">Natronoglomus mannanivorans</name>
    <dbReference type="NCBI Taxonomy" id="2979990"/>
    <lineage>
        <taxon>Archaea</taxon>
        <taxon>Methanobacteriati</taxon>
        <taxon>Methanobacteriota</taxon>
        <taxon>Stenosarchaea group</taxon>
        <taxon>Halobacteria</taxon>
        <taxon>Halobacteriales</taxon>
        <taxon>Natrialbaceae</taxon>
        <taxon>Natronoglomus</taxon>
    </lineage>
</organism>
<sequence length="502" mass="53692">MDSDAQQCLDTARRRFLVLAGVGTASALAGCSGFDSGEATDESLPDHLDERVPDLLDRYDVPGASVALIENGAVRWSGAYGTADPATGRSTTDDTVYLVQSITKSVTAWGIMKLVERGEIALDDPIEDHVTSWERPDAEYPWSAVTVRRLLSHSAGLPAGAYEAVPPDEEPPSLREALSGETGGPVARPTDEPGTFRYSNPSYALLELLIEDVTGRDFAAYIDEEILTPLEMRDATFDRNDRVRSQLATEHLVDGTPVSEYHGPARAHGGLYATVEDVARFVAAGTEGTGGEPAGRGVLSPERVDELYTPVIETTGFYDLATDGSGLGHFAETLSNGERAVINGGQGTGSWNWFHAVPEAGIGLVVLTNSERSVQLITDVVGMWADQSGLPSVALTRATRWVRAPVWILGLVAAGLALRLGYGVFAGKRSFHPFSERDRVPRVVLAGLVAAVLGLWWGVGRGTVGYFLPVIAEWLGLALLAVVVLALLTTLFPLTGDTERHE</sequence>
<gene>
    <name evidence="4" type="ORF">OB960_24685</name>
</gene>
<dbReference type="InterPro" id="IPR012338">
    <property type="entry name" value="Beta-lactam/transpept-like"/>
</dbReference>
<keyword evidence="2" id="KW-0472">Membrane</keyword>
<keyword evidence="2" id="KW-1133">Transmembrane helix</keyword>
<feature type="transmembrane region" description="Helical" evidence="2">
    <location>
        <begin position="404"/>
        <end position="422"/>
    </location>
</feature>
<name>A0AAP2Z3U0_9EURY</name>
<reference evidence="4" key="1">
    <citation type="submission" date="2022-09" db="EMBL/GenBank/DDBJ databases">
        <title>Enrichment on poylsaccharides allowed isolation of novel metabolic and taxonomic groups of Haloarchaea.</title>
        <authorList>
            <person name="Sorokin D.Y."/>
            <person name="Elcheninov A.G."/>
            <person name="Khizhniak T.V."/>
            <person name="Kolganova T.V."/>
            <person name="Kublanov I.V."/>
        </authorList>
    </citation>
    <scope>NUCLEOTIDE SEQUENCE</scope>
    <source>
        <strain evidence="4">AArc-xg1-1</strain>
    </source>
</reference>
<evidence type="ECO:0000313" key="4">
    <source>
        <dbReference type="EMBL" id="MCU4744571.1"/>
    </source>
</evidence>
<dbReference type="PANTHER" id="PTHR46825">
    <property type="entry name" value="D-ALANYL-D-ALANINE-CARBOXYPEPTIDASE/ENDOPEPTIDASE AMPH"/>
    <property type="match status" value="1"/>
</dbReference>
<dbReference type="EMBL" id="JAOPKA010000032">
    <property type="protein sequence ID" value="MCU4744571.1"/>
    <property type="molecule type" value="Genomic_DNA"/>
</dbReference>
<evidence type="ECO:0000259" key="3">
    <source>
        <dbReference type="Pfam" id="PF00144"/>
    </source>
</evidence>
<feature type="transmembrane region" description="Helical" evidence="2">
    <location>
        <begin position="471"/>
        <end position="494"/>
    </location>
</feature>
<dbReference type="AlphaFoldDB" id="A0AAP2Z3U0"/>
<keyword evidence="2" id="KW-0812">Transmembrane</keyword>
<feature type="domain" description="Beta-lactamase-related" evidence="3">
    <location>
        <begin position="49"/>
        <end position="373"/>
    </location>
</feature>
<dbReference type="InterPro" id="IPR050491">
    <property type="entry name" value="AmpC-like"/>
</dbReference>
<dbReference type="RefSeq" id="WP_338006378.1">
    <property type="nucleotide sequence ID" value="NZ_JAOPKA010000032.1"/>
</dbReference>
<dbReference type="Pfam" id="PF00144">
    <property type="entry name" value="Beta-lactamase"/>
    <property type="match status" value="1"/>
</dbReference>
<dbReference type="InterPro" id="IPR001466">
    <property type="entry name" value="Beta-lactam-related"/>
</dbReference>
<evidence type="ECO:0000256" key="2">
    <source>
        <dbReference type="SAM" id="Phobius"/>
    </source>
</evidence>
<dbReference type="PANTHER" id="PTHR46825:SF12">
    <property type="entry name" value="PENICILLIN-BINDING PROTEIN 4"/>
    <property type="match status" value="1"/>
</dbReference>
<evidence type="ECO:0000313" key="5">
    <source>
        <dbReference type="Proteomes" id="UP001321018"/>
    </source>
</evidence>
<accession>A0AAP2Z3U0</accession>
<dbReference type="SUPFAM" id="SSF56601">
    <property type="entry name" value="beta-lactamase/transpeptidase-like"/>
    <property type="match status" value="1"/>
</dbReference>
<protein>
    <submittedName>
        <fullName evidence="4">Beta-lactamase family protein</fullName>
    </submittedName>
</protein>